<dbReference type="InterPro" id="IPR041261">
    <property type="entry name" value="R2K_2"/>
</dbReference>
<dbReference type="Pfam" id="PF18299">
    <property type="entry name" value="R2K_2"/>
    <property type="match status" value="1"/>
</dbReference>
<feature type="domain" description="ATP-grasp" evidence="1">
    <location>
        <begin position="84"/>
        <end position="228"/>
    </location>
</feature>
<name>A0A8H9MYA0_VIBVL</name>
<reference evidence="2" key="1">
    <citation type="journal article" date="2018" name="Genome Biol.">
        <title>SKESA: strategic k-mer extension for scrupulous assemblies.</title>
        <authorList>
            <person name="Souvorov A."/>
            <person name="Agarwala R."/>
            <person name="Lipman D.J."/>
        </authorList>
    </citation>
    <scope>NUCLEOTIDE SEQUENCE</scope>
    <source>
        <strain evidence="2">BCW_3452</strain>
    </source>
</reference>
<comment type="caution">
    <text evidence="2">The sequence shown here is derived from an EMBL/GenBank/DDBJ whole genome shotgun (WGS) entry which is preliminary data.</text>
</comment>
<evidence type="ECO:0000313" key="2">
    <source>
        <dbReference type="EMBL" id="HAS8538501.1"/>
    </source>
</evidence>
<evidence type="ECO:0000259" key="1">
    <source>
        <dbReference type="Pfam" id="PF18299"/>
    </source>
</evidence>
<dbReference type="AlphaFoldDB" id="A0A8H9MYA0"/>
<protein>
    <submittedName>
        <fullName evidence="2">DUF4343 domain-containing protein</fullName>
    </submittedName>
</protein>
<dbReference type="EMBL" id="DACRBY010000001">
    <property type="protein sequence ID" value="HAS8538501.1"/>
    <property type="molecule type" value="Genomic_DNA"/>
</dbReference>
<proteinExistence type="predicted"/>
<organism evidence="2">
    <name type="scientific">Vibrio vulnificus</name>
    <dbReference type="NCBI Taxonomy" id="672"/>
    <lineage>
        <taxon>Bacteria</taxon>
        <taxon>Pseudomonadati</taxon>
        <taxon>Pseudomonadota</taxon>
        <taxon>Gammaproteobacteria</taxon>
        <taxon>Vibrionales</taxon>
        <taxon>Vibrionaceae</taxon>
        <taxon>Vibrio</taxon>
    </lineage>
</organism>
<dbReference type="SUPFAM" id="SSF56059">
    <property type="entry name" value="Glutathione synthetase ATP-binding domain-like"/>
    <property type="match status" value="1"/>
</dbReference>
<reference evidence="2" key="2">
    <citation type="submission" date="2019-01" db="EMBL/GenBank/DDBJ databases">
        <authorList>
            <consortium name="NCBI Pathogen Detection Project"/>
        </authorList>
    </citation>
    <scope>NUCLEOTIDE SEQUENCE</scope>
    <source>
        <strain evidence="2">BCW_3452</strain>
    </source>
</reference>
<sequence>MIYLQKYDRGEGGFHLGREEQLIYSHLIVEGVQCRFFTEHDLSELTFKDADLVVGSIQAVRTALEKLGRSLPEPDYYPNILTDYLERKVWVTDRTGLTLCKWPVFVKPIEWKSFDGRVVSKSGDLSDIPAQELLYASDVVTFNAEYRVYVVNGEIVEVSRYDSSDNEVELDKRRVGVAVQLLKLDSNSPSSFAIDFGVTDDGRTLLVELNDGFSIGAYGNLKAKDYYDLLKSRWDEILS</sequence>
<accession>A0A8H9MYA0</accession>
<dbReference type="Proteomes" id="UP000863257">
    <property type="component" value="Unassembled WGS sequence"/>
</dbReference>
<gene>
    <name evidence="2" type="ORF">I7730_01645</name>
</gene>